<evidence type="ECO:0000256" key="5">
    <source>
        <dbReference type="ARBA" id="ARBA00022777"/>
    </source>
</evidence>
<sequence length="506" mass="57577">MADEWTYREEGNNNVVFTSINNRSILRLPKVPKVKKSKEDRHVYAGHDAINEEIEFLENVVYKILSGLRLTYRAERMAITKDFIRKLSTDMNKRRSLQNNGMDLDDTVTYALKMPNFCNAVVPHPVVHHPTYSTVLPADHHVADKPIISIELRPKTCYFPVFDEAPCEQLKDRCFFCLVQMYKELKHPGTKHTRYCPCDLYSGNLKRMKVALLELIACPQRYLSARINDTVVYSQGILNKKIPCNANGMRQKLATDIFKEVISPVYGNRDGNGLDVFLDAICKSLLSPIATSGGEKSSVGHWRKNNSQKRRCVGAHYEVTDSTYRDDDVKEIQNSSETNILSFLDSISSMKEIPVALVESMHQKITDHAILHPCNRQNVSLSSPYNTKEWLRASGFDSFSNGFCSFDGVGRDHEKFADILRKYIVARGFNCCSIIITLQKANLSSSSDEPLDGSTVRLTDSAGNVYHSTLSILDLYKDPANQIQKYCKRERDVLYFLNNHFSNLKT</sequence>
<evidence type="ECO:0000256" key="3">
    <source>
        <dbReference type="ARBA" id="ARBA00022679"/>
    </source>
</evidence>
<dbReference type="Proteomes" id="UP001642483">
    <property type="component" value="Unassembled WGS sequence"/>
</dbReference>
<dbReference type="Gene3D" id="3.30.200.110">
    <property type="entry name" value="Inositol-pentakisphosphate 2-kinase, N-lobe"/>
    <property type="match status" value="1"/>
</dbReference>
<evidence type="ECO:0000256" key="7">
    <source>
        <dbReference type="RuleBase" id="RU364126"/>
    </source>
</evidence>
<dbReference type="EMBL" id="CAWYQH010000152">
    <property type="protein sequence ID" value="CAK8695654.1"/>
    <property type="molecule type" value="Genomic_DNA"/>
</dbReference>
<comment type="domain">
    <text evidence="7">The EXKPK motif is conserved in inositol-pentakisphosphate 2-kinases of both family 1 and 2.</text>
</comment>
<keyword evidence="5 7" id="KW-0418">Kinase</keyword>
<dbReference type="InterPro" id="IPR009286">
    <property type="entry name" value="Ins_P5_2-kin"/>
</dbReference>
<proteinExistence type="inferred from homology"/>
<comment type="caution">
    <text evidence="8">The sequence shown here is derived from an EMBL/GenBank/DDBJ whole genome shotgun (WGS) entry which is preliminary data.</text>
</comment>
<keyword evidence="9" id="KW-1185">Reference proteome</keyword>
<name>A0ABP0GYC1_CLALP</name>
<keyword evidence="4 7" id="KW-0547">Nucleotide-binding</keyword>
<evidence type="ECO:0000256" key="6">
    <source>
        <dbReference type="ARBA" id="ARBA00022840"/>
    </source>
</evidence>
<dbReference type="Pfam" id="PF06090">
    <property type="entry name" value="Ins_P5_2-kin"/>
    <property type="match status" value="1"/>
</dbReference>
<evidence type="ECO:0000256" key="4">
    <source>
        <dbReference type="ARBA" id="ARBA00022741"/>
    </source>
</evidence>
<evidence type="ECO:0000313" key="9">
    <source>
        <dbReference type="Proteomes" id="UP001642483"/>
    </source>
</evidence>
<protein>
    <recommendedName>
        <fullName evidence="2 7">Inositol-pentakisphosphate 2-kinase</fullName>
        <ecNumber evidence="2 7">2.7.1.158</ecNumber>
    </recommendedName>
</protein>
<dbReference type="PANTHER" id="PTHR14456:SF2">
    <property type="entry name" value="INOSITOL-PENTAKISPHOSPHATE 2-KINASE"/>
    <property type="match status" value="1"/>
</dbReference>
<evidence type="ECO:0000313" key="8">
    <source>
        <dbReference type="EMBL" id="CAK8695654.1"/>
    </source>
</evidence>
<comment type="function">
    <text evidence="7">Phosphorylates Ins(1,3,4,5,6)P5 at position 2 to form Ins(1,2,3,4,5,6)P6 (InsP6 or phytate).</text>
</comment>
<gene>
    <name evidence="8" type="ORF">CVLEPA_LOCUS28900</name>
</gene>
<evidence type="ECO:0000256" key="2">
    <source>
        <dbReference type="ARBA" id="ARBA00012023"/>
    </source>
</evidence>
<keyword evidence="3 7" id="KW-0808">Transferase</keyword>
<dbReference type="InterPro" id="IPR043001">
    <property type="entry name" value="IP5_2-K_N_lobe"/>
</dbReference>
<comment type="similarity">
    <text evidence="1">Belongs to the IPK1 type 2 family.</text>
</comment>
<comment type="catalytic activity">
    <reaction evidence="7">
        <text>1D-myo-inositol 1,3,4,5,6-pentakisphosphate + ATP = 1D-myo-inositol hexakisphosphate + ADP + H(+)</text>
        <dbReference type="Rhea" id="RHEA:20313"/>
        <dbReference type="ChEBI" id="CHEBI:15378"/>
        <dbReference type="ChEBI" id="CHEBI:30616"/>
        <dbReference type="ChEBI" id="CHEBI:57733"/>
        <dbReference type="ChEBI" id="CHEBI:58130"/>
        <dbReference type="ChEBI" id="CHEBI:456216"/>
        <dbReference type="EC" id="2.7.1.158"/>
    </reaction>
</comment>
<dbReference type="PANTHER" id="PTHR14456">
    <property type="entry name" value="INOSITOL POLYPHOSPHATE KINASE 1"/>
    <property type="match status" value="1"/>
</dbReference>
<reference evidence="8 9" key="1">
    <citation type="submission" date="2024-02" db="EMBL/GenBank/DDBJ databases">
        <authorList>
            <person name="Daric V."/>
            <person name="Darras S."/>
        </authorList>
    </citation>
    <scope>NUCLEOTIDE SEQUENCE [LARGE SCALE GENOMIC DNA]</scope>
</reference>
<accession>A0ABP0GYC1</accession>
<dbReference type="EC" id="2.7.1.158" evidence="2 7"/>
<keyword evidence="6 7" id="KW-0067">ATP-binding</keyword>
<organism evidence="8 9">
    <name type="scientific">Clavelina lepadiformis</name>
    <name type="common">Light-bulb sea squirt</name>
    <name type="synonym">Ascidia lepadiformis</name>
    <dbReference type="NCBI Taxonomy" id="159417"/>
    <lineage>
        <taxon>Eukaryota</taxon>
        <taxon>Metazoa</taxon>
        <taxon>Chordata</taxon>
        <taxon>Tunicata</taxon>
        <taxon>Ascidiacea</taxon>
        <taxon>Aplousobranchia</taxon>
        <taxon>Clavelinidae</taxon>
        <taxon>Clavelina</taxon>
    </lineage>
</organism>
<evidence type="ECO:0000256" key="1">
    <source>
        <dbReference type="ARBA" id="ARBA00007229"/>
    </source>
</evidence>